<feature type="domain" description="FlgD Tudor-like" evidence="3">
    <location>
        <begin position="83"/>
        <end position="213"/>
    </location>
</feature>
<keyword evidence="1" id="KW-1005">Bacterial flagellum biogenesis</keyword>
<evidence type="ECO:0000259" key="2">
    <source>
        <dbReference type="Pfam" id="PF13860"/>
    </source>
</evidence>
<dbReference type="Gene3D" id="2.60.40.4070">
    <property type="match status" value="1"/>
</dbReference>
<feature type="domain" description="FlgD/Vpr Ig-like" evidence="2">
    <location>
        <begin position="103"/>
        <end position="174"/>
    </location>
</feature>
<evidence type="ECO:0000259" key="3">
    <source>
        <dbReference type="Pfam" id="PF13861"/>
    </source>
</evidence>
<dbReference type="Pfam" id="PF13860">
    <property type="entry name" value="FlgD_ig"/>
    <property type="match status" value="1"/>
</dbReference>
<name>A0A3B0S7D1_9ZZZZ</name>
<protein>
    <submittedName>
        <fullName evidence="4">Flagellar basal-body rod modification protein FlgD</fullName>
    </submittedName>
</protein>
<dbReference type="GO" id="GO:0044781">
    <property type="term" value="P:bacterial-type flagellum organization"/>
    <property type="evidence" value="ECO:0007669"/>
    <property type="project" value="UniProtKB-KW"/>
</dbReference>
<dbReference type="InterPro" id="IPR025965">
    <property type="entry name" value="FlgD/Vpr_Ig-like"/>
</dbReference>
<dbReference type="Gene3D" id="2.30.30.910">
    <property type="match status" value="1"/>
</dbReference>
<evidence type="ECO:0000313" key="4">
    <source>
        <dbReference type="EMBL" id="VAV96318.1"/>
    </source>
</evidence>
<keyword evidence="4" id="KW-0966">Cell projection</keyword>
<evidence type="ECO:0000256" key="1">
    <source>
        <dbReference type="ARBA" id="ARBA00022795"/>
    </source>
</evidence>
<dbReference type="InterPro" id="IPR025963">
    <property type="entry name" value="FLgD_Tudor"/>
</dbReference>
<sequence length="222" mass="23057">MPGINSIGQAVNTSNLSQSSTGLADNFDTFLTLLTTQLQNQDPLSPLDSTEFVGQLVQFSSVEQQISQNRNLESLIRQSEVNSSTAAVSFIGKEVLLSTASATLQDGTANWGYALDRASTSTSIIISDSAGKVVFTGEGATNAGVQQLVWDGRDNSGIQLPDGVYSAQITAQDADGTAVGVSTSITAIATGVDFSGDEPALLLGNIRASFADILSVRQTSTS</sequence>
<dbReference type="EMBL" id="UOEE01000221">
    <property type="protein sequence ID" value="VAV96318.1"/>
    <property type="molecule type" value="Genomic_DNA"/>
</dbReference>
<gene>
    <name evidence="4" type="ORF">MNBD_ALPHA06-377</name>
</gene>
<keyword evidence="4" id="KW-0969">Cilium</keyword>
<accession>A0A3B0S7D1</accession>
<dbReference type="Pfam" id="PF03963">
    <property type="entry name" value="FlgD"/>
    <property type="match status" value="1"/>
</dbReference>
<dbReference type="InterPro" id="IPR005648">
    <property type="entry name" value="FlgD"/>
</dbReference>
<reference evidence="4" key="1">
    <citation type="submission" date="2018-06" db="EMBL/GenBank/DDBJ databases">
        <authorList>
            <person name="Zhirakovskaya E."/>
        </authorList>
    </citation>
    <scope>NUCLEOTIDE SEQUENCE</scope>
</reference>
<proteinExistence type="predicted"/>
<dbReference type="AlphaFoldDB" id="A0A3B0S7D1"/>
<keyword evidence="4" id="KW-0282">Flagellum</keyword>
<dbReference type="Pfam" id="PF13861">
    <property type="entry name" value="FLgD_tudor"/>
    <property type="match status" value="1"/>
</dbReference>
<organism evidence="4">
    <name type="scientific">hydrothermal vent metagenome</name>
    <dbReference type="NCBI Taxonomy" id="652676"/>
    <lineage>
        <taxon>unclassified sequences</taxon>
        <taxon>metagenomes</taxon>
        <taxon>ecological metagenomes</taxon>
    </lineage>
</organism>